<reference evidence="4 5" key="1">
    <citation type="submission" date="2017-10" db="EMBL/GenBank/DDBJ databases">
        <title>Draft genome of actinobacteria isolated from guarana (Paullinia cupana (Mart.) Ducke.</title>
        <authorList>
            <person name="Siqueira K.A."/>
            <person name="Liotti R.G."/>
            <person name="Mendes T.A."/>
            <person name="Soares M.A."/>
        </authorList>
    </citation>
    <scope>NUCLEOTIDE SEQUENCE [LARGE SCALE GENOMIC DNA]</scope>
    <source>
        <strain evidence="4 5">199</strain>
    </source>
</reference>
<accession>A0A3R8QAX1</accession>
<protein>
    <recommendedName>
        <fullName evidence="3">Thymidylate synthase/dCMP hydroxymethylase domain-containing protein</fullName>
    </recommendedName>
</protein>
<evidence type="ECO:0000256" key="1">
    <source>
        <dbReference type="ARBA" id="ARBA00022603"/>
    </source>
</evidence>
<dbReference type="InterPro" id="IPR023451">
    <property type="entry name" value="Thymidate_synth/dCMP_Mease_dom"/>
</dbReference>
<evidence type="ECO:0000259" key="3">
    <source>
        <dbReference type="Pfam" id="PF00303"/>
    </source>
</evidence>
<dbReference type="EMBL" id="PDES01000019">
    <property type="protein sequence ID" value="RRQ79141.1"/>
    <property type="molecule type" value="Genomic_DNA"/>
</dbReference>
<feature type="domain" description="Thymidylate synthase/dCMP hydroxymethylase" evidence="3">
    <location>
        <begin position="102"/>
        <end position="247"/>
    </location>
</feature>
<dbReference type="GO" id="GO:0006231">
    <property type="term" value="P:dTMP biosynthetic process"/>
    <property type="evidence" value="ECO:0007669"/>
    <property type="project" value="TreeGrafter"/>
</dbReference>
<name>A0A3R8QAX1_9ACTN</name>
<dbReference type="GO" id="GO:0004799">
    <property type="term" value="F:thymidylate synthase activity"/>
    <property type="evidence" value="ECO:0007669"/>
    <property type="project" value="TreeGrafter"/>
</dbReference>
<dbReference type="Gene3D" id="3.30.572.10">
    <property type="entry name" value="Thymidylate synthase/dCMP hydroxymethylase domain"/>
    <property type="match status" value="1"/>
</dbReference>
<dbReference type="GO" id="GO:0005829">
    <property type="term" value="C:cytosol"/>
    <property type="evidence" value="ECO:0007669"/>
    <property type="project" value="TreeGrafter"/>
</dbReference>
<gene>
    <name evidence="4" type="ORF">CQW44_34775</name>
</gene>
<dbReference type="InterPro" id="IPR036926">
    <property type="entry name" value="Thymidate_synth/dCMP_Mease_sf"/>
</dbReference>
<keyword evidence="1" id="KW-0489">Methyltransferase</keyword>
<comment type="caution">
    <text evidence="4">The sequence shown here is derived from an EMBL/GenBank/DDBJ whole genome shotgun (WGS) entry which is preliminary data.</text>
</comment>
<dbReference type="AlphaFoldDB" id="A0A3R8QAX1"/>
<keyword evidence="2" id="KW-0808">Transferase</keyword>
<dbReference type="InterPro" id="IPR045097">
    <property type="entry name" value="Thymidate_synth/dCMP_Mease"/>
</dbReference>
<dbReference type="PANTHER" id="PTHR11548:SF9">
    <property type="entry name" value="THYMIDYLATE SYNTHASE"/>
    <property type="match status" value="1"/>
</dbReference>
<dbReference type="SUPFAM" id="SSF55831">
    <property type="entry name" value="Thymidylate synthase/dCMP hydroxymethylase"/>
    <property type="match status" value="1"/>
</dbReference>
<evidence type="ECO:0000313" key="5">
    <source>
        <dbReference type="Proteomes" id="UP000276379"/>
    </source>
</evidence>
<dbReference type="Pfam" id="PF00303">
    <property type="entry name" value="Thymidylat_synt"/>
    <property type="match status" value="1"/>
</dbReference>
<evidence type="ECO:0000256" key="2">
    <source>
        <dbReference type="ARBA" id="ARBA00022679"/>
    </source>
</evidence>
<dbReference type="PANTHER" id="PTHR11548">
    <property type="entry name" value="THYMIDYLATE SYNTHASE 1"/>
    <property type="match status" value="1"/>
</dbReference>
<organism evidence="4 5">
    <name type="scientific">Streptomyces griseofuscus</name>
    <dbReference type="NCBI Taxonomy" id="146922"/>
    <lineage>
        <taxon>Bacteria</taxon>
        <taxon>Bacillati</taxon>
        <taxon>Actinomycetota</taxon>
        <taxon>Actinomycetes</taxon>
        <taxon>Kitasatosporales</taxon>
        <taxon>Streptomycetaceae</taxon>
        <taxon>Streptomyces</taxon>
    </lineage>
</organism>
<dbReference type="Proteomes" id="UP000276379">
    <property type="component" value="Unassembled WGS sequence"/>
</dbReference>
<dbReference type="GO" id="GO:0032259">
    <property type="term" value="P:methylation"/>
    <property type="evidence" value="ECO:0007669"/>
    <property type="project" value="UniProtKB-KW"/>
</dbReference>
<keyword evidence="5" id="KW-1185">Reference proteome</keyword>
<proteinExistence type="predicted"/>
<evidence type="ECO:0000313" key="4">
    <source>
        <dbReference type="EMBL" id="RRQ79141.1"/>
    </source>
</evidence>
<dbReference type="RefSeq" id="WP_125211435.1">
    <property type="nucleotide sequence ID" value="NZ_PDER01000020.1"/>
</dbReference>
<sequence>MPPYDTFAQAYAGELENILSQGAKVPSVRDPLSKASGFGGQDRPYRELLAHTLRIRSPRSCLAFTPLLPVHLPYCFGLAAWSLDGRDDVGTPAYYRRGAYEYSDDQHTLSGAFGRRLLAAASGNQLEAIIDRIRRDPAHRRTFAVILDSSDHFTQSREHPCAAGVQLFLRDGALTWITVMRAQQALTVLPYDAFLFMVMHQVAAALLDAVCGPYIHQSGTFHVYENEVELVGRLLSQPVTPVELPALPSGPDDVRAAVRELVDLERGLRTAAEAGDSAAVDRFAATKASFAFTEVARACLTTFAYRKLGDAETVVKSPAVTPAVTDLMAAI</sequence>